<proteinExistence type="predicted"/>
<protein>
    <submittedName>
        <fullName evidence="1">Uncharacterized protein</fullName>
    </submittedName>
</protein>
<dbReference type="AlphaFoldDB" id="A0A955KWF8"/>
<organism evidence="1 2">
    <name type="scientific">Candidatus Dojkabacteria bacterium</name>
    <dbReference type="NCBI Taxonomy" id="2099670"/>
    <lineage>
        <taxon>Bacteria</taxon>
        <taxon>Candidatus Dojkabacteria</taxon>
    </lineage>
</organism>
<accession>A0A955KWF8</accession>
<reference evidence="1" key="2">
    <citation type="journal article" date="2021" name="Microbiome">
        <title>Successional dynamics and alternative stable states in a saline activated sludge microbial community over 9 years.</title>
        <authorList>
            <person name="Wang Y."/>
            <person name="Ye J."/>
            <person name="Ju F."/>
            <person name="Liu L."/>
            <person name="Boyd J.A."/>
            <person name="Deng Y."/>
            <person name="Parks D.H."/>
            <person name="Jiang X."/>
            <person name="Yin X."/>
            <person name="Woodcroft B.J."/>
            <person name="Tyson G.W."/>
            <person name="Hugenholtz P."/>
            <person name="Polz M.F."/>
            <person name="Zhang T."/>
        </authorList>
    </citation>
    <scope>NUCLEOTIDE SEQUENCE</scope>
    <source>
        <strain evidence="1">HKST-UBA16</strain>
    </source>
</reference>
<gene>
    <name evidence="1" type="ORF">KC622_02055</name>
</gene>
<reference evidence="1" key="1">
    <citation type="submission" date="2020-04" db="EMBL/GenBank/DDBJ databases">
        <authorList>
            <person name="Zhang T."/>
        </authorList>
    </citation>
    <scope>NUCLEOTIDE SEQUENCE</scope>
    <source>
        <strain evidence="1">HKST-UBA16</strain>
    </source>
</reference>
<name>A0A955KWF8_9BACT</name>
<sequence>MKNCVLTPWLNVIRVALQNDLYSAITVINVDGPPGEVLSALTFCSTLLGSDPLPESSPGVNLDIAMRVSFSPEIIQQHLAAFAEVDQEAADVLLPSLPDIVDTLGKIRDGVNRSSLINPDLFDLAMLEETILYMAIKLEDILERLVLCSNFEDASDLINDAVEKYISSFEGQVK</sequence>
<evidence type="ECO:0000313" key="2">
    <source>
        <dbReference type="Proteomes" id="UP000748332"/>
    </source>
</evidence>
<evidence type="ECO:0000313" key="1">
    <source>
        <dbReference type="EMBL" id="MCA9375095.1"/>
    </source>
</evidence>
<comment type="caution">
    <text evidence="1">The sequence shown here is derived from an EMBL/GenBank/DDBJ whole genome shotgun (WGS) entry which is preliminary data.</text>
</comment>
<dbReference type="Proteomes" id="UP000748332">
    <property type="component" value="Unassembled WGS sequence"/>
</dbReference>
<dbReference type="EMBL" id="JAGQLM010000084">
    <property type="protein sequence ID" value="MCA9375095.1"/>
    <property type="molecule type" value="Genomic_DNA"/>
</dbReference>